<evidence type="ECO:0000313" key="1">
    <source>
        <dbReference type="EMBL" id="TGD39672.1"/>
    </source>
</evidence>
<evidence type="ECO:0000313" key="2">
    <source>
        <dbReference type="Proteomes" id="UP000297736"/>
    </source>
</evidence>
<proteinExistence type="predicted"/>
<dbReference type="Gene3D" id="3.30.950.30">
    <property type="entry name" value="Schlafen, AAA domain"/>
    <property type="match status" value="1"/>
</dbReference>
<sequence>MSTVSYSARTEEWTVRGEERRAGISGQLVLTKQDLPHLRVVDLKAALVAHAKNYRGDESAADVSELHEDHFDADLGGGQVGFELRQGALLVSALYFGEWPSDGEEETLLHSVSRLVGPFLDHVDASLHSVEIEDGRSGPEVLAVRLRLRIPWRGRTLDYLFAVSEDVLRLCDAVGAAEITRDSVADLVRGGCAGLLVGQPEGHWLDAKSEEYDLTSTRGKISLAQAVARFAIYNAEEGGLIVVGAKAKKIPGGEVIREVRGIVPRHSDTRARYLRVLDHHLYPPAFGIRIDLIPAEGERALIAIDIPPQPEEQKPFLVHGAITAEGETE</sequence>
<accession>A0A4Z0KLB7</accession>
<dbReference type="InterPro" id="IPR038461">
    <property type="entry name" value="Schlafen_AlbA_2_dom_sf"/>
</dbReference>
<reference evidence="1 2" key="1">
    <citation type="submission" date="2018-10" db="EMBL/GenBank/DDBJ databases">
        <title>Brevibacterium genomes from Austrain hard cheese rinds.</title>
        <authorList>
            <person name="Anast J.M."/>
            <person name="Dzieciol M."/>
            <person name="Schultz D.L."/>
            <person name="Mann E."/>
            <person name="Wagner M."/>
            <person name="Schmitz-Esser S."/>
        </authorList>
    </citation>
    <scope>NUCLEOTIDE SEQUENCE [LARGE SCALE GENOMIC DNA]</scope>
    <source>
        <strain evidence="1 2">L261</strain>
    </source>
</reference>
<dbReference type="Proteomes" id="UP000297736">
    <property type="component" value="Unassembled WGS sequence"/>
</dbReference>
<comment type="caution">
    <text evidence="1">The sequence shown here is derived from an EMBL/GenBank/DDBJ whole genome shotgun (WGS) entry which is preliminary data.</text>
</comment>
<dbReference type="AlphaFoldDB" id="A0A4Z0KLB7"/>
<dbReference type="EMBL" id="RHFF01000004">
    <property type="protein sequence ID" value="TGD39672.1"/>
    <property type="molecule type" value="Genomic_DNA"/>
</dbReference>
<organism evidence="1 2">
    <name type="scientific">Brevibacterium aurantiacum</name>
    <dbReference type="NCBI Taxonomy" id="273384"/>
    <lineage>
        <taxon>Bacteria</taxon>
        <taxon>Bacillati</taxon>
        <taxon>Actinomycetota</taxon>
        <taxon>Actinomycetes</taxon>
        <taxon>Micrococcales</taxon>
        <taxon>Brevibacteriaceae</taxon>
        <taxon>Brevibacterium</taxon>
    </lineage>
</organism>
<protein>
    <submittedName>
        <fullName evidence="1">Uncharacterized protein</fullName>
    </submittedName>
</protein>
<dbReference type="RefSeq" id="WP_135446961.1">
    <property type="nucleotide sequence ID" value="NZ_RHFF01000004.1"/>
</dbReference>
<name>A0A4Z0KLB7_BREAU</name>
<gene>
    <name evidence="1" type="ORF">EB834_05960</name>
</gene>